<dbReference type="OrthoDB" id="9097377at2"/>
<dbReference type="Proteomes" id="UP000186074">
    <property type="component" value="Chromosome"/>
</dbReference>
<organism evidence="1 2">
    <name type="scientific">Poseidonibacter parvus</name>
    <dbReference type="NCBI Taxonomy" id="1850254"/>
    <lineage>
        <taxon>Bacteria</taxon>
        <taxon>Pseudomonadati</taxon>
        <taxon>Campylobacterota</taxon>
        <taxon>Epsilonproteobacteria</taxon>
        <taxon>Campylobacterales</taxon>
        <taxon>Arcobacteraceae</taxon>
        <taxon>Poseidonibacter</taxon>
    </lineage>
</organism>
<dbReference type="RefSeq" id="WP_076085311.1">
    <property type="nucleotide sequence ID" value="NZ_CP019070.1"/>
</dbReference>
<gene>
    <name evidence="1" type="ORF">LPB137_05160</name>
</gene>
<protein>
    <submittedName>
        <fullName evidence="1">Uncharacterized protein</fullName>
    </submittedName>
</protein>
<evidence type="ECO:0000313" key="2">
    <source>
        <dbReference type="Proteomes" id="UP000186074"/>
    </source>
</evidence>
<accession>A0A1P8KL42</accession>
<reference evidence="1 2" key="1">
    <citation type="submission" date="2017-01" db="EMBL/GenBank/DDBJ databases">
        <title>Genome sequencing of Arcobacter sp. LPB0137.</title>
        <authorList>
            <person name="Lee G.-W."/>
            <person name="Yi H."/>
        </authorList>
    </citation>
    <scope>NUCLEOTIDE SEQUENCE [LARGE SCALE GENOMIC DNA]</scope>
    <source>
        <strain evidence="1 2">LPB0137</strain>
    </source>
</reference>
<evidence type="ECO:0000313" key="1">
    <source>
        <dbReference type="EMBL" id="APW65278.1"/>
    </source>
</evidence>
<name>A0A1P8KL42_9BACT</name>
<dbReference type="EMBL" id="CP019070">
    <property type="protein sequence ID" value="APW65278.1"/>
    <property type="molecule type" value="Genomic_DNA"/>
</dbReference>
<dbReference type="AlphaFoldDB" id="A0A1P8KL42"/>
<sequence length="125" mass="14800">MSSETIDDYFEALERLKNNVPIRIPKGSKINNDNVSLEAGRKKGTIKKSRPVFDELIEEIKKANEKDIKPILEAQDKADKYKEKFIHYKKLHEECLNRELMYLERIDKLEQLLKTNRPINSEHFN</sequence>
<dbReference type="KEGG" id="alp:LPB137_05160"/>
<proteinExistence type="predicted"/>
<dbReference type="STRING" id="1850254.LPB137_05160"/>
<keyword evidence="2" id="KW-1185">Reference proteome</keyword>